<evidence type="ECO:0000256" key="7">
    <source>
        <dbReference type="ARBA" id="ARBA00022679"/>
    </source>
</evidence>
<dbReference type="Pfam" id="PF00512">
    <property type="entry name" value="HisKA"/>
    <property type="match status" value="1"/>
</dbReference>
<dbReference type="Pfam" id="PF00072">
    <property type="entry name" value="Response_reg"/>
    <property type="match status" value="1"/>
</dbReference>
<dbReference type="InterPro" id="IPR011006">
    <property type="entry name" value="CheY-like_superfamily"/>
</dbReference>
<gene>
    <name evidence="21" type="ORF">SAMN06265222_113118</name>
</gene>
<feature type="domain" description="Protein kinase" evidence="17">
    <location>
        <begin position="17"/>
        <end position="271"/>
    </location>
</feature>
<evidence type="ECO:0000256" key="4">
    <source>
        <dbReference type="ARBA" id="ARBA00022475"/>
    </source>
</evidence>
<dbReference type="InterPro" id="IPR008266">
    <property type="entry name" value="Tyr_kinase_AS"/>
</dbReference>
<sequence length="2029" mass="225902">MSSDSSHDRETHCPVRYRVLEELSGTSVVSCILAEDSVDNRKVVIRQVPKTYFQSSDCQRFKTEARLASTIQCDSYSSPIDFQVGEKKLRVVYPYVQGTPLVSLFMSAALPARRAMEIASDLITAIQHVHAVGCIHRDIRPSNIIVKPDGQAVICGYSPLWCPELFGKNDHLARECASFASPELLGILDHDIGETSDLYSIGHILYATLTGAPAFDGDVSELLHQHLTSEPDAKRYPSETPRCVIELIDKLVRKEPRDRYQSASAALHDVNQILQSFDDESVLTDFVVGAADHRVDVMDPALVGRDAQLKQLEDSLDEVHTGGYQKVLLRSESGMGKTRIVNELTRIASRKRFLVLHGRAIQRAAQQPSAIWLQAIDQLVKVLATDSNLLATTKRRMEDYRQEVTTAMPQLAKAFGWENQQLLGPEELGRGRIVSAFRALVIGLGTPERGVAITLDDCQWMDDQSARILTDICEHDSKHCFLLVVSRPDEGISEQLRTELKLSTELNLNPLDNHAVKQLAESMAGQLPKQAIEVVQRFAGGSPFMASAVLRGMVESNALRVNGNGNAWEIDSEKLASFQTADNASQVLVDRLSRLSTNTRELLVAAAVIGRDFNLEIAADLVGVSLADAHASIYPARVQRLVWSRPDRNLSFVHDKIRESILMEMSPDRIRCMHGQIGRYLQKHEPDEHFKLAYHFDAAHLNEQALPYAIRAAETARASFSLNSAKIQLQIADRAIAYANQATQHRIEMLNSDVALLVGEYDLAQDWLDRAEKTAKTDLQQARVLIKRGELYFKRGNKDLAATVFEDSLKLLGYPVCKTYLCLGVRILMEASKQIRNTLFPSFCGREDRDPTEREKMALSLYGQISHAYWYTRGKYHTLWAHLHGINAAERFRPTRYLAKLYSDHGPAMTLLRLEERGTRYVKNSLRLREKMGDTWGQGQSRSYLSIILYTFSRYHACIEQASQAVEILERTGDFWEVHIARYQCAASHYRIGQYKQAVELARINYQSALQRGDLQGTGNIIDIWALASQGRIPQRIIDSELERDVCDAQRTAQVYLAKGVREFYLEKFDTAAKSFEHALKIAKDSQVSNVYVNSANSWLTSAKRRHLENSIPRSANTRLQMVQELLTSAKSAVAVARQFPNERPHAWREFGAALALVGKERQSRHAFQKSLDYATSQDAVTQHAETLVLYAAYAEEYNWPIDQDELELAKEALQKLQEDDNDVNHGASLSLLNRFDALLAAGRRIATSTLPAQIHDEVLRGANRIVLGEQVFLVFDNDEQELQTSPPGQMYDADIVKQARDAHQTVVCQRGELDLVDCMTESAGIHLCSPIDVNEKTTAFLYVVNRRFATVFGEDDVRIADYLASAAGAALEKADSFQQLHDLNLNLEQKVRDRTASEIARTNELELATQELTETQKDLQLAKTIAEDANKAKSQFLASMSHEIRTPLTGILGFSELLLRGVVTDVQEHESHLQTIHSNGVHLLELLNDILDISKIEADKIQIENVPCNPTQIINDVIASLRSKAIQKGITLDPQIGTSVPKTIYSDPTRLRQILTNLIGNSIKFTHEGGVNVRIESSDPTHLEIAVQDTGIGMPADKLKSVFEPFTQANSTTTRNYGGTGLGLAISKRLAEALDGKLELSSEENVGTTMTLCLNVQCPEPAHSDESPGHDSELSRWQVAATGRPDLTGIRVLITDDCETNRRLMSLLLKDAGAELEIACNGQEALDELQTNHDAYDLVLMDMQMPVMDGYTAAAELRRRGYQRPIIALTANAMTGDETRCREAGCSGYLAKPIDLDALLTSVSTNSLLNNTVSTHAVSPLDGFISNNQNVAPENLDSIPDSVVPATPAEALPATDTPQFHEQSETLAPESPLGPDSPVNHESPLDHESPLNQELQRDHEFDEHTELADIPPAINTIFTYDWRYPFACDLIDRTVDFLPEMLNAYETGDIPSISGRLHQLRGSGGSVGLDGLSEIASRGEKAIKATELDQLYDSLVELQDYIKSAQIEKRDSTFEPVDDFETSSLDQS</sequence>
<keyword evidence="7" id="KW-0808">Transferase</keyword>
<dbReference type="SMART" id="SM00387">
    <property type="entry name" value="HATPase_c"/>
    <property type="match status" value="1"/>
</dbReference>
<dbReference type="Pfam" id="PF01627">
    <property type="entry name" value="Hpt"/>
    <property type="match status" value="1"/>
</dbReference>
<reference evidence="21 22" key="1">
    <citation type="submission" date="2017-05" db="EMBL/GenBank/DDBJ databases">
        <authorList>
            <person name="Varghese N."/>
            <person name="Submissions S."/>
        </authorList>
    </citation>
    <scope>NUCLEOTIDE SEQUENCE [LARGE SCALE GENOMIC DNA]</scope>
    <source>
        <strain evidence="21 22">DSM 25457</strain>
    </source>
</reference>
<dbReference type="Gene3D" id="1.20.120.160">
    <property type="entry name" value="HPT domain"/>
    <property type="match status" value="1"/>
</dbReference>
<dbReference type="InterPro" id="IPR019734">
    <property type="entry name" value="TPR_rpt"/>
</dbReference>
<protein>
    <recommendedName>
        <fullName evidence="3">histidine kinase</fullName>
        <ecNumber evidence="3">2.7.13.3</ecNumber>
    </recommendedName>
</protein>
<dbReference type="InterPro" id="IPR004358">
    <property type="entry name" value="Sig_transdc_His_kin-like_C"/>
</dbReference>
<evidence type="ECO:0000313" key="22">
    <source>
        <dbReference type="Proteomes" id="UP001158067"/>
    </source>
</evidence>
<keyword evidence="4" id="KW-1003">Cell membrane</keyword>
<comment type="caution">
    <text evidence="21">The sequence shown here is derived from an EMBL/GenBank/DDBJ whole genome shotgun (WGS) entry which is preliminary data.</text>
</comment>
<dbReference type="PROSITE" id="PS00109">
    <property type="entry name" value="PROTEIN_KINASE_TYR"/>
    <property type="match status" value="1"/>
</dbReference>
<dbReference type="InterPro" id="IPR003661">
    <property type="entry name" value="HisK_dim/P_dom"/>
</dbReference>
<dbReference type="InterPro" id="IPR011990">
    <property type="entry name" value="TPR-like_helical_dom_sf"/>
</dbReference>
<dbReference type="Gene3D" id="3.30.450.40">
    <property type="match status" value="1"/>
</dbReference>
<evidence type="ECO:0000256" key="8">
    <source>
        <dbReference type="ARBA" id="ARBA00022692"/>
    </source>
</evidence>
<evidence type="ECO:0000256" key="12">
    <source>
        <dbReference type="ARBA" id="ARBA00023136"/>
    </source>
</evidence>
<dbReference type="GO" id="GO:0016301">
    <property type="term" value="F:kinase activity"/>
    <property type="evidence" value="ECO:0007669"/>
    <property type="project" value="UniProtKB-KW"/>
</dbReference>
<organism evidence="21 22">
    <name type="scientific">Neorhodopirellula lusitana</name>
    <dbReference type="NCBI Taxonomy" id="445327"/>
    <lineage>
        <taxon>Bacteria</taxon>
        <taxon>Pseudomonadati</taxon>
        <taxon>Planctomycetota</taxon>
        <taxon>Planctomycetia</taxon>
        <taxon>Pirellulales</taxon>
        <taxon>Pirellulaceae</taxon>
        <taxon>Neorhodopirellula</taxon>
    </lineage>
</organism>
<evidence type="ECO:0000259" key="17">
    <source>
        <dbReference type="PROSITE" id="PS50011"/>
    </source>
</evidence>
<comment type="catalytic activity">
    <reaction evidence="1">
        <text>ATP + protein L-histidine = ADP + protein N-phospho-L-histidine.</text>
        <dbReference type="EC" id="2.7.13.3"/>
    </reaction>
</comment>
<evidence type="ECO:0000256" key="16">
    <source>
        <dbReference type="SAM" id="MobiDB-lite"/>
    </source>
</evidence>
<evidence type="ECO:0000256" key="10">
    <source>
        <dbReference type="ARBA" id="ARBA00022840"/>
    </source>
</evidence>
<dbReference type="SUPFAM" id="SSF52540">
    <property type="entry name" value="P-loop containing nucleoside triphosphate hydrolases"/>
    <property type="match status" value="1"/>
</dbReference>
<evidence type="ECO:0000256" key="2">
    <source>
        <dbReference type="ARBA" id="ARBA00004429"/>
    </source>
</evidence>
<evidence type="ECO:0000256" key="9">
    <source>
        <dbReference type="ARBA" id="ARBA00022777"/>
    </source>
</evidence>
<keyword evidence="15" id="KW-0802">TPR repeat</keyword>
<dbReference type="InterPro" id="IPR003594">
    <property type="entry name" value="HATPase_dom"/>
</dbReference>
<dbReference type="SMART" id="SM00220">
    <property type="entry name" value="S_TKc"/>
    <property type="match status" value="1"/>
</dbReference>
<keyword evidence="11" id="KW-1133">Transmembrane helix</keyword>
<dbReference type="Gene3D" id="1.10.510.10">
    <property type="entry name" value="Transferase(Phosphotransferase) domain 1"/>
    <property type="match status" value="1"/>
</dbReference>
<dbReference type="Pfam" id="PF00069">
    <property type="entry name" value="Pkinase"/>
    <property type="match status" value="1"/>
</dbReference>
<keyword evidence="5" id="KW-0997">Cell inner membrane</keyword>
<dbReference type="PROSITE" id="PS50109">
    <property type="entry name" value="HIS_KIN"/>
    <property type="match status" value="1"/>
</dbReference>
<feature type="domain" description="Response regulatory" evidence="19">
    <location>
        <begin position="1692"/>
        <end position="1808"/>
    </location>
</feature>
<evidence type="ECO:0000256" key="3">
    <source>
        <dbReference type="ARBA" id="ARBA00012438"/>
    </source>
</evidence>
<keyword evidence="22" id="KW-1185">Reference proteome</keyword>
<dbReference type="InterPro" id="IPR029016">
    <property type="entry name" value="GAF-like_dom_sf"/>
</dbReference>
<dbReference type="Gene3D" id="3.30.565.10">
    <property type="entry name" value="Histidine kinase-like ATPase, C-terminal domain"/>
    <property type="match status" value="1"/>
</dbReference>
<dbReference type="SMART" id="SM00388">
    <property type="entry name" value="HisKA"/>
    <property type="match status" value="1"/>
</dbReference>
<dbReference type="PRINTS" id="PR00344">
    <property type="entry name" value="BCTRLSENSOR"/>
</dbReference>
<evidence type="ECO:0000256" key="1">
    <source>
        <dbReference type="ARBA" id="ARBA00000085"/>
    </source>
</evidence>
<dbReference type="SUPFAM" id="SSF55781">
    <property type="entry name" value="GAF domain-like"/>
    <property type="match status" value="1"/>
</dbReference>
<dbReference type="Gene3D" id="1.10.287.130">
    <property type="match status" value="1"/>
</dbReference>
<dbReference type="SUPFAM" id="SSF47226">
    <property type="entry name" value="Histidine-containing phosphotransfer domain, HPT domain"/>
    <property type="match status" value="1"/>
</dbReference>
<dbReference type="SUPFAM" id="SSF47384">
    <property type="entry name" value="Homodimeric domain of signal transducing histidine kinase"/>
    <property type="match status" value="1"/>
</dbReference>
<name>A0ABY1QGN0_9BACT</name>
<dbReference type="SMART" id="SM00448">
    <property type="entry name" value="REC"/>
    <property type="match status" value="1"/>
</dbReference>
<feature type="modified residue" description="Phosphohistidine" evidence="13">
    <location>
        <position position="1959"/>
    </location>
</feature>
<feature type="domain" description="HPt" evidence="20">
    <location>
        <begin position="1920"/>
        <end position="2006"/>
    </location>
</feature>
<evidence type="ECO:0000259" key="20">
    <source>
        <dbReference type="PROSITE" id="PS50894"/>
    </source>
</evidence>
<dbReference type="CDD" id="cd17546">
    <property type="entry name" value="REC_hyHK_CKI1_RcsC-like"/>
    <property type="match status" value="1"/>
</dbReference>
<dbReference type="InterPro" id="IPR036097">
    <property type="entry name" value="HisK_dim/P_sf"/>
</dbReference>
<keyword evidence="6 14" id="KW-0597">Phosphoprotein</keyword>
<dbReference type="SUPFAM" id="SSF48452">
    <property type="entry name" value="TPR-like"/>
    <property type="match status" value="3"/>
</dbReference>
<keyword evidence="10" id="KW-0067">ATP-binding</keyword>
<dbReference type="InterPro" id="IPR001789">
    <property type="entry name" value="Sig_transdc_resp-reg_receiver"/>
</dbReference>
<dbReference type="Gene3D" id="3.40.50.2300">
    <property type="match status" value="1"/>
</dbReference>
<dbReference type="SUPFAM" id="SSF52172">
    <property type="entry name" value="CheY-like"/>
    <property type="match status" value="1"/>
</dbReference>
<dbReference type="InterPro" id="IPR036890">
    <property type="entry name" value="HATPase_C_sf"/>
</dbReference>
<evidence type="ECO:0000256" key="5">
    <source>
        <dbReference type="ARBA" id="ARBA00022519"/>
    </source>
</evidence>
<feature type="domain" description="Histidine kinase" evidence="18">
    <location>
        <begin position="1440"/>
        <end position="1659"/>
    </location>
</feature>
<dbReference type="PROSITE" id="PS50894">
    <property type="entry name" value="HPT"/>
    <property type="match status" value="1"/>
</dbReference>
<accession>A0ABY1QGN0</accession>
<dbReference type="PROSITE" id="PS50110">
    <property type="entry name" value="RESPONSE_REGULATORY"/>
    <property type="match status" value="1"/>
</dbReference>
<dbReference type="InterPro" id="IPR041664">
    <property type="entry name" value="AAA_16"/>
</dbReference>
<feature type="region of interest" description="Disordered" evidence="16">
    <location>
        <begin position="1854"/>
        <end position="1890"/>
    </location>
</feature>
<evidence type="ECO:0000256" key="6">
    <source>
        <dbReference type="ARBA" id="ARBA00022553"/>
    </source>
</evidence>
<dbReference type="SMART" id="SM00028">
    <property type="entry name" value="TPR"/>
    <property type="match status" value="3"/>
</dbReference>
<dbReference type="PROSITE" id="PS50005">
    <property type="entry name" value="TPR"/>
    <property type="match status" value="1"/>
</dbReference>
<dbReference type="Pfam" id="PF13191">
    <property type="entry name" value="AAA_16"/>
    <property type="match status" value="1"/>
</dbReference>
<evidence type="ECO:0000256" key="11">
    <source>
        <dbReference type="ARBA" id="ARBA00022989"/>
    </source>
</evidence>
<evidence type="ECO:0000259" key="18">
    <source>
        <dbReference type="PROSITE" id="PS50109"/>
    </source>
</evidence>
<dbReference type="InterPro" id="IPR005467">
    <property type="entry name" value="His_kinase_dom"/>
</dbReference>
<evidence type="ECO:0000313" key="21">
    <source>
        <dbReference type="EMBL" id="SMP70752.1"/>
    </source>
</evidence>
<dbReference type="Gene3D" id="1.25.40.10">
    <property type="entry name" value="Tetratricopeptide repeat domain"/>
    <property type="match status" value="3"/>
</dbReference>
<dbReference type="SUPFAM" id="SSF55874">
    <property type="entry name" value="ATPase domain of HSP90 chaperone/DNA topoisomerase II/histidine kinase"/>
    <property type="match status" value="1"/>
</dbReference>
<dbReference type="RefSeq" id="WP_283434372.1">
    <property type="nucleotide sequence ID" value="NZ_FXUG01000013.1"/>
</dbReference>
<feature type="repeat" description="TPR" evidence="15">
    <location>
        <begin position="1053"/>
        <end position="1086"/>
    </location>
</feature>
<evidence type="ECO:0000256" key="13">
    <source>
        <dbReference type="PROSITE-ProRule" id="PRU00110"/>
    </source>
</evidence>
<proteinExistence type="predicted"/>
<keyword evidence="10" id="KW-0547">Nucleotide-binding</keyword>
<dbReference type="InterPro" id="IPR027417">
    <property type="entry name" value="P-loop_NTPase"/>
</dbReference>
<dbReference type="Proteomes" id="UP001158067">
    <property type="component" value="Unassembled WGS sequence"/>
</dbReference>
<dbReference type="InterPro" id="IPR011009">
    <property type="entry name" value="Kinase-like_dom_sf"/>
</dbReference>
<feature type="modified residue" description="4-aspartylphosphate" evidence="14">
    <location>
        <position position="1743"/>
    </location>
</feature>
<dbReference type="PANTHER" id="PTHR43047:SF72">
    <property type="entry name" value="OSMOSENSING HISTIDINE PROTEIN KINASE SLN1"/>
    <property type="match status" value="1"/>
</dbReference>
<dbReference type="InterPro" id="IPR000719">
    <property type="entry name" value="Prot_kinase_dom"/>
</dbReference>
<dbReference type="Pfam" id="PF02518">
    <property type="entry name" value="HATPase_c"/>
    <property type="match status" value="1"/>
</dbReference>
<dbReference type="CDD" id="cd16922">
    <property type="entry name" value="HATPase_EvgS-ArcB-TorS-like"/>
    <property type="match status" value="1"/>
</dbReference>
<dbReference type="EC" id="2.7.13.3" evidence="3"/>
<comment type="subcellular location">
    <subcellularLocation>
        <location evidence="2">Cell inner membrane</location>
        <topology evidence="2">Multi-pass membrane protein</topology>
    </subcellularLocation>
</comment>
<dbReference type="CDD" id="cd14014">
    <property type="entry name" value="STKc_PknB_like"/>
    <property type="match status" value="1"/>
</dbReference>
<dbReference type="SUPFAM" id="SSF56112">
    <property type="entry name" value="Protein kinase-like (PK-like)"/>
    <property type="match status" value="1"/>
</dbReference>
<keyword evidence="12" id="KW-0472">Membrane</keyword>
<evidence type="ECO:0000259" key="19">
    <source>
        <dbReference type="PROSITE" id="PS50110"/>
    </source>
</evidence>
<keyword evidence="8" id="KW-0812">Transmembrane</keyword>
<keyword evidence="9 21" id="KW-0418">Kinase</keyword>
<dbReference type="CDD" id="cd00082">
    <property type="entry name" value="HisKA"/>
    <property type="match status" value="1"/>
</dbReference>
<dbReference type="InterPro" id="IPR036641">
    <property type="entry name" value="HPT_dom_sf"/>
</dbReference>
<dbReference type="PANTHER" id="PTHR43047">
    <property type="entry name" value="TWO-COMPONENT HISTIDINE PROTEIN KINASE"/>
    <property type="match status" value="1"/>
</dbReference>
<dbReference type="InterPro" id="IPR008207">
    <property type="entry name" value="Sig_transdc_His_kin_Hpt_dom"/>
</dbReference>
<dbReference type="EMBL" id="FXUG01000013">
    <property type="protein sequence ID" value="SMP70752.1"/>
    <property type="molecule type" value="Genomic_DNA"/>
</dbReference>
<evidence type="ECO:0000256" key="14">
    <source>
        <dbReference type="PROSITE-ProRule" id="PRU00169"/>
    </source>
</evidence>
<evidence type="ECO:0000256" key="15">
    <source>
        <dbReference type="PROSITE-ProRule" id="PRU00339"/>
    </source>
</evidence>
<dbReference type="PROSITE" id="PS50011">
    <property type="entry name" value="PROTEIN_KINASE_DOM"/>
    <property type="match status" value="1"/>
</dbReference>